<feature type="compositionally biased region" description="Basic residues" evidence="2">
    <location>
        <begin position="1"/>
        <end position="12"/>
    </location>
</feature>
<name>A0ABY2GYL5_9HYPO</name>
<gene>
    <name evidence="4" type="ORF">CCMA1212_007846</name>
</gene>
<accession>A0ABY2GYL5</accession>
<dbReference type="Proteomes" id="UP001642720">
    <property type="component" value="Unassembled WGS sequence"/>
</dbReference>
<feature type="domain" description="Xylanolytic transcriptional activator regulatory" evidence="3">
    <location>
        <begin position="216"/>
        <end position="286"/>
    </location>
</feature>
<evidence type="ECO:0000313" key="4">
    <source>
        <dbReference type="EMBL" id="TFB00524.1"/>
    </source>
</evidence>
<dbReference type="InterPro" id="IPR007219">
    <property type="entry name" value="XnlR_reg_dom"/>
</dbReference>
<sequence length="524" mass="57958">MPRRKRGPKPRHQSLESAASERGFASPVHTDCAPQHVLATPGISGPVEAAGRRTEPVFVVAQTGSLALCHQTLLSTIAGEGITPQETVKSCIGIYMESVFPLLPIICEAALRSQASLILPSCMTGMSPPQNTLTPELVASVRTYALTTALCALVAHISPCNRYPQDDTIPSLFLESSQSMLHAFLGYDITYPTSASLVIRIFQASCYQMMGNSCLSWHKINEAVRLAYQMRLHVEDSYEGLDPVEAKLRRNAFWYLYSADRSTSLLNGTKQGLMDIRLQGPLTTAFGATECAPLLDQHRPENEGRFEEYLMAGFHKDHEVWRHGFGLLFDLDLFLAANSRTSNGQSLDVAQMNSLTGSYLGFSSILDDLPEFLVSPATICNFDKVCEEHQRRAFWIQKTNIALSYHFLRMLILNRFAAVELLSLIGLSDGQLSIDWKKVEIAHEVLNLVASVPLEALLANGEPGAEKLRYICATLLEVMQGQESVQIVTRAKKHFTALLDHLSKLNSRVSEKLAQLYNTPETSS</sequence>
<proteinExistence type="predicted"/>
<dbReference type="SMART" id="SM00906">
    <property type="entry name" value="Fungal_trans"/>
    <property type="match status" value="1"/>
</dbReference>
<dbReference type="PANTHER" id="PTHR31668:SF30">
    <property type="entry name" value="ZN(II)2CYS6 TRANSCRIPTION FACTOR (EUROFUNG)"/>
    <property type="match status" value="1"/>
</dbReference>
<comment type="caution">
    <text evidence="4">The sequence shown here is derived from an EMBL/GenBank/DDBJ whole genome shotgun (WGS) entry which is preliminary data.</text>
</comment>
<evidence type="ECO:0000259" key="3">
    <source>
        <dbReference type="SMART" id="SM00906"/>
    </source>
</evidence>
<dbReference type="PANTHER" id="PTHR31668">
    <property type="entry name" value="GLUCOSE TRANSPORT TRANSCRIPTION REGULATOR RGT1-RELATED-RELATED"/>
    <property type="match status" value="1"/>
</dbReference>
<dbReference type="CDD" id="cd12148">
    <property type="entry name" value="fungal_TF_MHR"/>
    <property type="match status" value="1"/>
</dbReference>
<keyword evidence="5" id="KW-1185">Reference proteome</keyword>
<feature type="region of interest" description="Disordered" evidence="2">
    <location>
        <begin position="1"/>
        <end position="26"/>
    </location>
</feature>
<dbReference type="RefSeq" id="XP_073556725.1">
    <property type="nucleotide sequence ID" value="XM_073705007.1"/>
</dbReference>
<evidence type="ECO:0000256" key="2">
    <source>
        <dbReference type="SAM" id="MobiDB-lite"/>
    </source>
</evidence>
<evidence type="ECO:0000313" key="5">
    <source>
        <dbReference type="Proteomes" id="UP001642720"/>
    </source>
</evidence>
<organism evidence="4 5">
    <name type="scientific">Trichoderma ghanense</name>
    <dbReference type="NCBI Taxonomy" id="65468"/>
    <lineage>
        <taxon>Eukaryota</taxon>
        <taxon>Fungi</taxon>
        <taxon>Dikarya</taxon>
        <taxon>Ascomycota</taxon>
        <taxon>Pezizomycotina</taxon>
        <taxon>Sordariomycetes</taxon>
        <taxon>Hypocreomycetidae</taxon>
        <taxon>Hypocreales</taxon>
        <taxon>Hypocreaceae</taxon>
        <taxon>Trichoderma</taxon>
    </lineage>
</organism>
<dbReference type="Pfam" id="PF04082">
    <property type="entry name" value="Fungal_trans"/>
    <property type="match status" value="1"/>
</dbReference>
<evidence type="ECO:0000256" key="1">
    <source>
        <dbReference type="ARBA" id="ARBA00023242"/>
    </source>
</evidence>
<keyword evidence="1" id="KW-0539">Nucleus</keyword>
<dbReference type="InterPro" id="IPR050797">
    <property type="entry name" value="Carb_Metab_Trans_Reg"/>
</dbReference>
<dbReference type="GeneID" id="300579457"/>
<protein>
    <recommendedName>
        <fullName evidence="3">Xylanolytic transcriptional activator regulatory domain-containing protein</fullName>
    </recommendedName>
</protein>
<dbReference type="EMBL" id="PPTA01000011">
    <property type="protein sequence ID" value="TFB00524.1"/>
    <property type="molecule type" value="Genomic_DNA"/>
</dbReference>
<reference evidence="4 5" key="1">
    <citation type="submission" date="2018-01" db="EMBL/GenBank/DDBJ databases">
        <title>Genome characterization of the sugarcane-associated fungus Trichoderma ghanense CCMA-1212 and their application in lignocelulose bioconversion.</title>
        <authorList>
            <person name="Steindorff A.S."/>
            <person name="Mendes T.D."/>
            <person name="Vilela E.S.D."/>
            <person name="Rodrigues D.S."/>
            <person name="Formighieri E.F."/>
            <person name="Melo I.S."/>
            <person name="Favaro L.C.L."/>
        </authorList>
    </citation>
    <scope>NUCLEOTIDE SEQUENCE [LARGE SCALE GENOMIC DNA]</scope>
    <source>
        <strain evidence="4 5">CCMA-1212</strain>
    </source>
</reference>